<reference evidence="8 9" key="1">
    <citation type="submission" date="2016-04" db="EMBL/GenBank/DDBJ databases">
        <authorList>
            <person name="Chen L."/>
            <person name="Zhuang W."/>
            <person name="Wang G."/>
        </authorList>
    </citation>
    <scope>NUCLEOTIDE SEQUENCE [LARGE SCALE GENOMIC DNA]</scope>
    <source>
        <strain evidence="9">GR20</strain>
    </source>
</reference>
<dbReference type="InterPro" id="IPR029751">
    <property type="entry name" value="Ribosomal_L25_dom"/>
</dbReference>
<gene>
    <name evidence="5" type="primary">rplY</name>
    <name evidence="5" type="synonym">ctc</name>
    <name evidence="8" type="ORF">A4D02_20660</name>
</gene>
<evidence type="ECO:0000313" key="8">
    <source>
        <dbReference type="EMBL" id="OQP54095.1"/>
    </source>
</evidence>
<dbReference type="RefSeq" id="WP_014216494.1">
    <property type="nucleotide sequence ID" value="NZ_LWBO01000002.1"/>
</dbReference>
<protein>
    <recommendedName>
        <fullName evidence="5">Large ribosomal subunit protein bL25</fullName>
    </recommendedName>
    <alternativeName>
        <fullName evidence="5">General stress protein CTC</fullName>
    </alternativeName>
</protein>
<keyword evidence="9" id="KW-1185">Reference proteome</keyword>
<keyword evidence="2 5" id="KW-0694">RNA-binding</keyword>
<dbReference type="Proteomes" id="UP000192277">
    <property type="component" value="Unassembled WGS sequence"/>
</dbReference>
<keyword evidence="4 5" id="KW-0687">Ribonucleoprotein</keyword>
<evidence type="ECO:0000256" key="4">
    <source>
        <dbReference type="ARBA" id="ARBA00023274"/>
    </source>
</evidence>
<dbReference type="CDD" id="cd00495">
    <property type="entry name" value="Ribosomal_L25_TL5_CTC"/>
    <property type="match status" value="1"/>
</dbReference>
<evidence type="ECO:0000259" key="7">
    <source>
        <dbReference type="Pfam" id="PF14693"/>
    </source>
</evidence>
<dbReference type="HAMAP" id="MF_01334">
    <property type="entry name" value="Ribosomal_bL25_CTC"/>
    <property type="match status" value="1"/>
</dbReference>
<organism evidence="8 9">
    <name type="scientific">Niastella koreensis</name>
    <dbReference type="NCBI Taxonomy" id="354356"/>
    <lineage>
        <taxon>Bacteria</taxon>
        <taxon>Pseudomonadati</taxon>
        <taxon>Bacteroidota</taxon>
        <taxon>Chitinophagia</taxon>
        <taxon>Chitinophagales</taxon>
        <taxon>Chitinophagaceae</taxon>
        <taxon>Niastella</taxon>
    </lineage>
</organism>
<dbReference type="NCBIfam" id="TIGR00731">
    <property type="entry name" value="bL25_bact_ctc"/>
    <property type="match status" value="1"/>
</dbReference>
<dbReference type="InterPro" id="IPR011035">
    <property type="entry name" value="Ribosomal_bL25/Gln-tRNA_synth"/>
</dbReference>
<dbReference type="SUPFAM" id="SSF50715">
    <property type="entry name" value="Ribosomal protein L25-like"/>
    <property type="match status" value="1"/>
</dbReference>
<feature type="domain" description="Large ribosomal subunit protein bL25 L25" evidence="6">
    <location>
        <begin position="6"/>
        <end position="90"/>
    </location>
</feature>
<sequence length="216" mass="23295">MKTITIEGQLRTEIGKKATRQLRSQGMVPGVIYGGTQEIAFAAPVLAFKPIVYTPDFQLAEIKVDGKSYKCIMKDLQFDKVSDQLSHVDFLELVQDRPVIATIPIKFTGASIGVKDGGRLITKVKSLKIKSLPQHLKENIEVDITNLELNGNIRVEDVKEPNYEILNSPRIPIASVVMTRQLKQEEAAAPAAGAKAPAAAAAKAPAAAAKAPAAKK</sequence>
<accession>A0ABX3P369</accession>
<evidence type="ECO:0000313" key="9">
    <source>
        <dbReference type="Proteomes" id="UP000192277"/>
    </source>
</evidence>
<comment type="similarity">
    <text evidence="5">Belongs to the bacterial ribosomal protein bL25 family. CTC subfamily.</text>
</comment>
<dbReference type="InterPro" id="IPR037121">
    <property type="entry name" value="Ribosomal_bL25_C"/>
</dbReference>
<dbReference type="InterPro" id="IPR001021">
    <property type="entry name" value="Ribosomal_bL25_long"/>
</dbReference>
<keyword evidence="1 5" id="KW-0699">rRNA-binding</keyword>
<evidence type="ECO:0000256" key="1">
    <source>
        <dbReference type="ARBA" id="ARBA00022730"/>
    </source>
</evidence>
<dbReference type="GO" id="GO:0005840">
    <property type="term" value="C:ribosome"/>
    <property type="evidence" value="ECO:0007669"/>
    <property type="project" value="UniProtKB-KW"/>
</dbReference>
<dbReference type="InterPro" id="IPR020930">
    <property type="entry name" value="Ribosomal_uL5_bac-type"/>
</dbReference>
<dbReference type="Pfam" id="PF01386">
    <property type="entry name" value="Ribosomal_L25p"/>
    <property type="match status" value="1"/>
</dbReference>
<feature type="domain" description="Large ribosomal subunit protein bL25 beta" evidence="7">
    <location>
        <begin position="100"/>
        <end position="179"/>
    </location>
</feature>
<evidence type="ECO:0000256" key="3">
    <source>
        <dbReference type="ARBA" id="ARBA00022980"/>
    </source>
</evidence>
<comment type="function">
    <text evidence="5">This is one of the proteins that binds to the 5S RNA in the ribosome where it forms part of the central protuberance.</text>
</comment>
<dbReference type="PANTHER" id="PTHR33284">
    <property type="entry name" value="RIBOSOMAL PROTEIN L25/GLN-TRNA SYNTHETASE, ANTI-CODON-BINDING DOMAIN-CONTAINING PROTEIN"/>
    <property type="match status" value="1"/>
</dbReference>
<dbReference type="InterPro" id="IPR020057">
    <property type="entry name" value="Ribosomal_bL25_b-dom"/>
</dbReference>
<keyword evidence="3 5" id="KW-0689">Ribosomal protein</keyword>
<evidence type="ECO:0000256" key="5">
    <source>
        <dbReference type="HAMAP-Rule" id="MF_01334"/>
    </source>
</evidence>
<comment type="caution">
    <text evidence="8">The sequence shown here is derived from an EMBL/GenBank/DDBJ whole genome shotgun (WGS) entry which is preliminary data.</text>
</comment>
<dbReference type="PANTHER" id="PTHR33284:SF1">
    <property type="entry name" value="RIBOSOMAL PROTEIN L25_GLN-TRNA SYNTHETASE, ANTI-CODON-BINDING DOMAIN-CONTAINING PROTEIN"/>
    <property type="match status" value="1"/>
</dbReference>
<name>A0ABX3P369_9BACT</name>
<evidence type="ECO:0000256" key="2">
    <source>
        <dbReference type="ARBA" id="ARBA00022884"/>
    </source>
</evidence>
<dbReference type="Gene3D" id="2.170.120.20">
    <property type="entry name" value="Ribosomal protein L25, beta domain"/>
    <property type="match status" value="1"/>
</dbReference>
<proteinExistence type="inferred from homology"/>
<comment type="subunit">
    <text evidence="5">Part of the 50S ribosomal subunit; part of the 5S rRNA/L5/L18/L25 subcomplex. Contacts the 5S rRNA. Binds to the 5S rRNA independently of L5 and L18.</text>
</comment>
<dbReference type="Gene3D" id="2.40.240.10">
    <property type="entry name" value="Ribosomal Protein L25, Chain P"/>
    <property type="match status" value="1"/>
</dbReference>
<dbReference type="InterPro" id="IPR020056">
    <property type="entry name" value="Rbsml_bL25/Gln-tRNA_synth_N"/>
</dbReference>
<dbReference type="EMBL" id="LWBO01000002">
    <property type="protein sequence ID" value="OQP54095.1"/>
    <property type="molecule type" value="Genomic_DNA"/>
</dbReference>
<dbReference type="Pfam" id="PF14693">
    <property type="entry name" value="Ribosomal_TL5_C"/>
    <property type="match status" value="1"/>
</dbReference>
<evidence type="ECO:0000259" key="6">
    <source>
        <dbReference type="Pfam" id="PF01386"/>
    </source>
</evidence>